<gene>
    <name evidence="3" type="ORF">AB5J56_30490</name>
</gene>
<evidence type="ECO:0000256" key="1">
    <source>
        <dbReference type="SAM" id="MobiDB-lite"/>
    </source>
</evidence>
<organism evidence="3">
    <name type="scientific">Streptomyces sp. R21</name>
    <dbReference type="NCBI Taxonomy" id="3238627"/>
    <lineage>
        <taxon>Bacteria</taxon>
        <taxon>Bacillati</taxon>
        <taxon>Actinomycetota</taxon>
        <taxon>Actinomycetes</taxon>
        <taxon>Kitasatosporales</taxon>
        <taxon>Streptomycetaceae</taxon>
        <taxon>Streptomyces</taxon>
    </lineage>
</organism>
<dbReference type="GO" id="GO:0043856">
    <property type="term" value="F:anti-sigma factor antagonist activity"/>
    <property type="evidence" value="ECO:0007669"/>
    <property type="project" value="TreeGrafter"/>
</dbReference>
<dbReference type="CDD" id="cd07043">
    <property type="entry name" value="STAS_anti-anti-sigma_factors"/>
    <property type="match status" value="1"/>
</dbReference>
<dbReference type="Gene3D" id="3.30.750.24">
    <property type="entry name" value="STAS domain"/>
    <property type="match status" value="1"/>
</dbReference>
<dbReference type="PANTHER" id="PTHR33495:SF2">
    <property type="entry name" value="ANTI-SIGMA FACTOR ANTAGONIST TM_1081-RELATED"/>
    <property type="match status" value="1"/>
</dbReference>
<reference evidence="3" key="1">
    <citation type="submission" date="2024-07" db="EMBL/GenBank/DDBJ databases">
        <authorList>
            <person name="Yu S.T."/>
        </authorList>
    </citation>
    <scope>NUCLEOTIDE SEQUENCE</scope>
    <source>
        <strain evidence="3">R21</strain>
    </source>
</reference>
<dbReference type="InterPro" id="IPR002645">
    <property type="entry name" value="STAS_dom"/>
</dbReference>
<feature type="domain" description="STAS" evidence="2">
    <location>
        <begin position="6"/>
        <end position="82"/>
    </location>
</feature>
<dbReference type="SUPFAM" id="SSF52091">
    <property type="entry name" value="SpoIIaa-like"/>
    <property type="match status" value="1"/>
</dbReference>
<dbReference type="EMBL" id="CP163435">
    <property type="protein sequence ID" value="XDQ28749.1"/>
    <property type="molecule type" value="Genomic_DNA"/>
</dbReference>
<feature type="region of interest" description="Disordered" evidence="1">
    <location>
        <begin position="112"/>
        <end position="141"/>
    </location>
</feature>
<dbReference type="PROSITE" id="PS50801">
    <property type="entry name" value="STAS"/>
    <property type="match status" value="1"/>
</dbReference>
<protein>
    <submittedName>
        <fullName evidence="3">STAS domain-containing protein</fullName>
    </submittedName>
</protein>
<dbReference type="AlphaFoldDB" id="A0AB39PE56"/>
<name>A0AB39PE56_9ACTN</name>
<dbReference type="Pfam" id="PF13466">
    <property type="entry name" value="STAS_2"/>
    <property type="match status" value="1"/>
</dbReference>
<proteinExistence type="predicted"/>
<dbReference type="PANTHER" id="PTHR33495">
    <property type="entry name" value="ANTI-SIGMA FACTOR ANTAGONIST TM_1081-RELATED-RELATED"/>
    <property type="match status" value="1"/>
</dbReference>
<evidence type="ECO:0000313" key="3">
    <source>
        <dbReference type="EMBL" id="XDQ28749.1"/>
    </source>
</evidence>
<dbReference type="RefSeq" id="WP_369237095.1">
    <property type="nucleotide sequence ID" value="NZ_CP163435.1"/>
</dbReference>
<accession>A0AB39PE56</accession>
<sequence length="141" mass="15001">MPLPQLTVYRRDRHNRALITLAGEIDLESAPLVRAALAWCLSDGIRTVDVDLTPVTFCDCSGLNTFLYAAQQTAEAGGVLRLHHPPPTMGLILDLTDCGFLLLGPPLGHPASPLEGVPAQTAQAPPHRTHPLASVLSGDAR</sequence>
<dbReference type="InterPro" id="IPR058548">
    <property type="entry name" value="MlaB-like_STAS"/>
</dbReference>
<dbReference type="InterPro" id="IPR036513">
    <property type="entry name" value="STAS_dom_sf"/>
</dbReference>
<evidence type="ECO:0000259" key="2">
    <source>
        <dbReference type="PROSITE" id="PS50801"/>
    </source>
</evidence>